<name>A0A4Y2TH51_ARAVE</name>
<evidence type="ECO:0000313" key="1">
    <source>
        <dbReference type="EMBL" id="GBN99571.1"/>
    </source>
</evidence>
<reference evidence="1 2" key="1">
    <citation type="journal article" date="2019" name="Sci. Rep.">
        <title>Orb-weaving spider Araneus ventricosus genome elucidates the spidroin gene catalogue.</title>
        <authorList>
            <person name="Kono N."/>
            <person name="Nakamura H."/>
            <person name="Ohtoshi R."/>
            <person name="Moran D.A.P."/>
            <person name="Shinohara A."/>
            <person name="Yoshida Y."/>
            <person name="Fujiwara M."/>
            <person name="Mori M."/>
            <person name="Tomita M."/>
            <person name="Arakawa K."/>
        </authorList>
    </citation>
    <scope>NUCLEOTIDE SEQUENCE [LARGE SCALE GENOMIC DNA]</scope>
</reference>
<comment type="caution">
    <text evidence="1">The sequence shown here is derived from an EMBL/GenBank/DDBJ whole genome shotgun (WGS) entry which is preliminary data.</text>
</comment>
<sequence>MAEHSPLFHSAFSGTWEENLSSMKSRHSPFCTPRFLEQGKGKPFVNVKLSIHRCSTQRFLEHGKGKPFVNEKLSIHRCSTPRFLEHGKEKPFVNEKLEEHSTAVPSAFSGTWEGKPFVNES</sequence>
<organism evidence="1 2">
    <name type="scientific">Araneus ventricosus</name>
    <name type="common">Orbweaver spider</name>
    <name type="synonym">Epeira ventricosa</name>
    <dbReference type="NCBI Taxonomy" id="182803"/>
    <lineage>
        <taxon>Eukaryota</taxon>
        <taxon>Metazoa</taxon>
        <taxon>Ecdysozoa</taxon>
        <taxon>Arthropoda</taxon>
        <taxon>Chelicerata</taxon>
        <taxon>Arachnida</taxon>
        <taxon>Araneae</taxon>
        <taxon>Araneomorphae</taxon>
        <taxon>Entelegynae</taxon>
        <taxon>Araneoidea</taxon>
        <taxon>Araneidae</taxon>
        <taxon>Araneus</taxon>
    </lineage>
</organism>
<evidence type="ECO:0000313" key="2">
    <source>
        <dbReference type="Proteomes" id="UP000499080"/>
    </source>
</evidence>
<dbReference type="AlphaFoldDB" id="A0A4Y2TH51"/>
<proteinExistence type="predicted"/>
<gene>
    <name evidence="1" type="ORF">AVEN_166005_1</name>
</gene>
<protein>
    <submittedName>
        <fullName evidence="1">Uncharacterized protein</fullName>
    </submittedName>
</protein>
<dbReference type="Proteomes" id="UP000499080">
    <property type="component" value="Unassembled WGS sequence"/>
</dbReference>
<keyword evidence="2" id="KW-1185">Reference proteome</keyword>
<accession>A0A4Y2TH51</accession>
<dbReference type="EMBL" id="BGPR01028419">
    <property type="protein sequence ID" value="GBN99571.1"/>
    <property type="molecule type" value="Genomic_DNA"/>
</dbReference>